<dbReference type="EMBL" id="PUIV01000029">
    <property type="protein sequence ID" value="PWB93058.1"/>
    <property type="molecule type" value="Genomic_DNA"/>
</dbReference>
<reference evidence="7 8" key="1">
    <citation type="journal article" date="2018" name="Appl. Microbiol. Biotechnol.">
        <title>Co-cultivation of the strictly anaerobic methanogen Methanosarcina barkeri with aerobic methanotrophs in an oxygen-limited membrane bioreactor.</title>
        <authorList>
            <person name="In 't Zandt M.H."/>
            <person name="van den Bosch T.J.M."/>
            <person name="Rijkers R."/>
            <person name="van Kessel M.A.H.J."/>
            <person name="Jetten M.S.M."/>
            <person name="Welte C.U."/>
        </authorList>
    </citation>
    <scope>NUCLEOTIDE SEQUENCE [LARGE SCALE GENOMIC DNA]</scope>
    <source>
        <strain evidence="7 8">DSM 17706</strain>
    </source>
</reference>
<evidence type="ECO:0000256" key="6">
    <source>
        <dbReference type="SAM" id="Phobius"/>
    </source>
</evidence>
<dbReference type="RefSeq" id="WP_108918053.1">
    <property type="nucleotide sequence ID" value="NZ_BGJY01000008.1"/>
</dbReference>
<sequence>MRWDQLGQSENIEDRRSQDYADAGAGPSFGGGGGLGLGTIVILGVLAYAFGINPALLIGGAEVLSNMRGGGQVAQQRLDRPTRQAPTGAPADRQGQFISAVLAGNERVWSQILPEQKGIRFTPARLVLFNGVTGSACGRAQSAMGPFYCPVDQKIYLDTSFFRDMDRRFGGGGDFAYAYVISHEMGHHIENLLGILPKVQRAQQMASSRSESNNLSVRVELMADCLSGVWAAHADQNWKILEKGDIEKAINTAQAIGDDRLQRSAQGYAVPDSFTHGSSAQRVEWFQRGLQTGKIDACNTFTAQR</sequence>
<protein>
    <recommendedName>
        <fullName evidence="9">Metalloprotease</fullName>
    </recommendedName>
</protein>
<dbReference type="OrthoDB" id="9774900at2"/>
<evidence type="ECO:0000256" key="2">
    <source>
        <dbReference type="ARBA" id="ARBA00022692"/>
    </source>
</evidence>
<organism evidence="7 8">
    <name type="scientific">Methylosinus sporium</name>
    <dbReference type="NCBI Taxonomy" id="428"/>
    <lineage>
        <taxon>Bacteria</taxon>
        <taxon>Pseudomonadati</taxon>
        <taxon>Pseudomonadota</taxon>
        <taxon>Alphaproteobacteria</taxon>
        <taxon>Hyphomicrobiales</taxon>
        <taxon>Methylocystaceae</taxon>
        <taxon>Methylosinus</taxon>
    </lineage>
</organism>
<gene>
    <name evidence="7" type="ORF">C5689_14940</name>
</gene>
<keyword evidence="2 6" id="KW-0812">Transmembrane</keyword>
<dbReference type="InterPro" id="IPR007343">
    <property type="entry name" value="Uncharacterised_pept_Zn_put"/>
</dbReference>
<comment type="caution">
    <text evidence="7">The sequence shown here is derived from an EMBL/GenBank/DDBJ whole genome shotgun (WGS) entry which is preliminary data.</text>
</comment>
<evidence type="ECO:0000256" key="5">
    <source>
        <dbReference type="SAM" id="MobiDB-lite"/>
    </source>
</evidence>
<evidence type="ECO:0008006" key="9">
    <source>
        <dbReference type="Google" id="ProtNLM"/>
    </source>
</evidence>
<dbReference type="Proteomes" id="UP000245137">
    <property type="component" value="Unassembled WGS sequence"/>
</dbReference>
<feature type="transmembrane region" description="Helical" evidence="6">
    <location>
        <begin position="35"/>
        <end position="58"/>
    </location>
</feature>
<proteinExistence type="predicted"/>
<keyword evidence="4 6" id="KW-0472">Membrane</keyword>
<dbReference type="PANTHER" id="PTHR30168">
    <property type="entry name" value="PUTATIVE MEMBRANE PROTEIN YPFJ"/>
    <property type="match status" value="1"/>
</dbReference>
<dbReference type="GO" id="GO:0016020">
    <property type="term" value="C:membrane"/>
    <property type="evidence" value="ECO:0007669"/>
    <property type="project" value="UniProtKB-SubCell"/>
</dbReference>
<dbReference type="AlphaFoldDB" id="A0A2U1SN70"/>
<evidence type="ECO:0000313" key="8">
    <source>
        <dbReference type="Proteomes" id="UP000245137"/>
    </source>
</evidence>
<feature type="compositionally biased region" description="Polar residues" evidence="5">
    <location>
        <begin position="1"/>
        <end position="10"/>
    </location>
</feature>
<evidence type="ECO:0000256" key="3">
    <source>
        <dbReference type="ARBA" id="ARBA00022989"/>
    </source>
</evidence>
<feature type="region of interest" description="Disordered" evidence="5">
    <location>
        <begin position="1"/>
        <end position="24"/>
    </location>
</feature>
<dbReference type="PANTHER" id="PTHR30168:SF0">
    <property type="entry name" value="INNER MEMBRANE PROTEIN"/>
    <property type="match status" value="1"/>
</dbReference>
<keyword evidence="8" id="KW-1185">Reference proteome</keyword>
<dbReference type="Pfam" id="PF04228">
    <property type="entry name" value="Zn_peptidase"/>
    <property type="match status" value="1"/>
</dbReference>
<keyword evidence="3 6" id="KW-1133">Transmembrane helix</keyword>
<name>A0A2U1SN70_METSR</name>
<evidence type="ECO:0000256" key="4">
    <source>
        <dbReference type="ARBA" id="ARBA00023136"/>
    </source>
</evidence>
<evidence type="ECO:0000256" key="1">
    <source>
        <dbReference type="ARBA" id="ARBA00004167"/>
    </source>
</evidence>
<evidence type="ECO:0000313" key="7">
    <source>
        <dbReference type="EMBL" id="PWB93058.1"/>
    </source>
</evidence>
<comment type="subcellular location">
    <subcellularLocation>
        <location evidence="1">Membrane</location>
        <topology evidence="1">Single-pass membrane protein</topology>
    </subcellularLocation>
</comment>
<accession>A0A2U1SN70</accession>